<reference evidence="3 4" key="1">
    <citation type="submission" date="2020-01" db="EMBL/GenBank/DDBJ databases">
        <authorList>
            <person name="Gupta K D."/>
        </authorList>
    </citation>
    <scope>NUCLEOTIDE SEQUENCE [LARGE SCALE GENOMIC DNA]</scope>
</reference>
<accession>A0A8S0WN98</accession>
<keyword evidence="2" id="KW-1133">Transmembrane helix</keyword>
<organism evidence="3 4">
    <name type="scientific">Cyclocybe aegerita</name>
    <name type="common">Black poplar mushroom</name>
    <name type="synonym">Agrocybe aegerita</name>
    <dbReference type="NCBI Taxonomy" id="1973307"/>
    <lineage>
        <taxon>Eukaryota</taxon>
        <taxon>Fungi</taxon>
        <taxon>Dikarya</taxon>
        <taxon>Basidiomycota</taxon>
        <taxon>Agaricomycotina</taxon>
        <taxon>Agaricomycetes</taxon>
        <taxon>Agaricomycetidae</taxon>
        <taxon>Agaricales</taxon>
        <taxon>Agaricineae</taxon>
        <taxon>Bolbitiaceae</taxon>
        <taxon>Cyclocybe</taxon>
    </lineage>
</organism>
<feature type="compositionally biased region" description="Basic and acidic residues" evidence="1">
    <location>
        <begin position="11"/>
        <end position="29"/>
    </location>
</feature>
<feature type="region of interest" description="Disordered" evidence="1">
    <location>
        <begin position="275"/>
        <end position="296"/>
    </location>
</feature>
<dbReference type="Proteomes" id="UP000467700">
    <property type="component" value="Unassembled WGS sequence"/>
</dbReference>
<dbReference type="OrthoDB" id="3216537at2759"/>
<evidence type="ECO:0000313" key="4">
    <source>
        <dbReference type="Proteomes" id="UP000467700"/>
    </source>
</evidence>
<dbReference type="EMBL" id="CACVBS010000033">
    <property type="protein sequence ID" value="CAA7261452.1"/>
    <property type="molecule type" value="Genomic_DNA"/>
</dbReference>
<keyword evidence="2" id="KW-0472">Membrane</keyword>
<dbReference type="AlphaFoldDB" id="A0A8S0WN98"/>
<evidence type="ECO:0000256" key="2">
    <source>
        <dbReference type="SAM" id="Phobius"/>
    </source>
</evidence>
<proteinExistence type="predicted"/>
<comment type="caution">
    <text evidence="3">The sequence shown here is derived from an EMBL/GenBank/DDBJ whole genome shotgun (WGS) entry which is preliminary data.</text>
</comment>
<feature type="transmembrane region" description="Helical" evidence="2">
    <location>
        <begin position="53"/>
        <end position="70"/>
    </location>
</feature>
<keyword evidence="4" id="KW-1185">Reference proteome</keyword>
<feature type="region of interest" description="Disordered" evidence="1">
    <location>
        <begin position="1"/>
        <end position="29"/>
    </location>
</feature>
<sequence>MVESAAGVVTVRDDVGREQDGGRGKGDEKCGFNSRDPMWCDGVFPFNLAQCPLPLTIFFLIPALMAYFINGDITQKRFARLPRIPQLNLPYVEQAIASAPVSSATPSLTGTRFNDSRGVGCLVKGDVDITQELAHFLSAVRDEKASDKAKIITFLHIPLTIAADKFQLTKEVKTQVGRGLKQSLLRQTSSTNTSSSSYILSFSNEPLSVINDTGQTGSGLHTEDTIVFTPSIGHKSASFNKLSFSQGHGGEGLSLADPDIFDAVFGGHDFLDLPEIYQGGEDEDSPPRPAIPDMPLDEKIGLWMGGQSEKGSAV</sequence>
<evidence type="ECO:0000256" key="1">
    <source>
        <dbReference type="SAM" id="MobiDB-lite"/>
    </source>
</evidence>
<keyword evidence="2" id="KW-0812">Transmembrane</keyword>
<gene>
    <name evidence="3" type="ORF">AAE3_LOCUS3835</name>
</gene>
<name>A0A8S0WN98_CYCAE</name>
<evidence type="ECO:0000313" key="3">
    <source>
        <dbReference type="EMBL" id="CAA7261452.1"/>
    </source>
</evidence>
<protein>
    <submittedName>
        <fullName evidence="3">Uncharacterized protein</fullName>
    </submittedName>
</protein>